<dbReference type="GO" id="GO:0080179">
    <property type="term" value="P:1-methylguanosine metabolic process"/>
    <property type="evidence" value="ECO:0007669"/>
    <property type="project" value="EnsemblPlants"/>
</dbReference>
<dbReference type="HOGENOM" id="CLU_034384_6_0_1"/>
<dbReference type="PANTHER" id="PTHR13563:SF13">
    <property type="entry name" value="TRNA METHYLTRANSFERASE 10 HOMOLOG A"/>
    <property type="match status" value="1"/>
</dbReference>
<protein>
    <recommendedName>
        <fullName evidence="1">tRNA (guanine(9)-N(1))-methyltransferase</fullName>
        <ecNumber evidence="1">2.1.1.221</ecNumber>
    </recommendedName>
</protein>
<dbReference type="PROSITE" id="PS51257">
    <property type="entry name" value="PROKAR_LIPOPROTEIN"/>
    <property type="match status" value="1"/>
</dbReference>
<dbReference type="AlphaFoldDB" id="J3LGM6"/>
<dbReference type="InterPro" id="IPR038459">
    <property type="entry name" value="MT_TRM10-typ_sf"/>
</dbReference>
<keyword evidence="2" id="KW-0489">Methyltransferase</keyword>
<evidence type="ECO:0000256" key="1">
    <source>
        <dbReference type="ARBA" id="ARBA00012797"/>
    </source>
</evidence>
<feature type="region of interest" description="Disordered" evidence="6">
    <location>
        <begin position="165"/>
        <end position="273"/>
    </location>
</feature>
<feature type="domain" description="SAM-dependent MTase TRM10-type" evidence="7">
    <location>
        <begin position="1"/>
        <end position="167"/>
    </location>
</feature>
<evidence type="ECO:0000256" key="2">
    <source>
        <dbReference type="ARBA" id="ARBA00022603"/>
    </source>
</evidence>
<keyword evidence="4" id="KW-0949">S-adenosyl-L-methionine</keyword>
<evidence type="ECO:0000256" key="6">
    <source>
        <dbReference type="SAM" id="MobiDB-lite"/>
    </source>
</evidence>
<sequence length="273" mass="30431">MRPNEIHSLTQQIMYCYAVNGRSATPAHLWLTGCNGEMATHIQKIPGYDKWMIEKEAKPYLEAFEDCKENLVYLTADAETVLDDLDMSKIYIIGGLVDRNRWKGITLKKAVDQGIQCAKLPIGNYLKMSSSQVLTVNQVFEIMLKFVETRDWKASFFHVIPQRKRGEAEARDDGANVSINDDDAAEWPADEGDLAKGFDEEVDDDDGDDEELQEAETDVAKKKQCIRHENGEAEDASMRPADDHSSGAVAETKPTGGPLPQTEQSKESNGADD</sequence>
<evidence type="ECO:0000313" key="9">
    <source>
        <dbReference type="Proteomes" id="UP000006038"/>
    </source>
</evidence>
<dbReference type="GO" id="GO:0052905">
    <property type="term" value="F:tRNA (guanosine(9)-N1)-methyltransferase activity"/>
    <property type="evidence" value="ECO:0007669"/>
    <property type="project" value="UniProtKB-EC"/>
</dbReference>
<dbReference type="OMA" id="MATHIQK"/>
<dbReference type="CDD" id="cd18089">
    <property type="entry name" value="SPOUT_Trm10-like"/>
    <property type="match status" value="1"/>
</dbReference>
<comment type="catalytic activity">
    <reaction evidence="5">
        <text>guanosine(9) in tRNA + S-adenosyl-L-methionine = N(1)-methylguanosine(9) in tRNA + S-adenosyl-L-homocysteine + H(+)</text>
        <dbReference type="Rhea" id="RHEA:43156"/>
        <dbReference type="Rhea" id="RHEA-COMP:10367"/>
        <dbReference type="Rhea" id="RHEA-COMP:10368"/>
        <dbReference type="ChEBI" id="CHEBI:15378"/>
        <dbReference type="ChEBI" id="CHEBI:57856"/>
        <dbReference type="ChEBI" id="CHEBI:59789"/>
        <dbReference type="ChEBI" id="CHEBI:73542"/>
        <dbReference type="ChEBI" id="CHEBI:74269"/>
        <dbReference type="EC" id="2.1.1.221"/>
    </reaction>
</comment>
<dbReference type="InterPro" id="IPR028564">
    <property type="entry name" value="MT_TRM10-typ"/>
</dbReference>
<organism evidence="8">
    <name type="scientific">Oryza brachyantha</name>
    <name type="common">malo sina</name>
    <dbReference type="NCBI Taxonomy" id="4533"/>
    <lineage>
        <taxon>Eukaryota</taxon>
        <taxon>Viridiplantae</taxon>
        <taxon>Streptophyta</taxon>
        <taxon>Embryophyta</taxon>
        <taxon>Tracheophyta</taxon>
        <taxon>Spermatophyta</taxon>
        <taxon>Magnoliopsida</taxon>
        <taxon>Liliopsida</taxon>
        <taxon>Poales</taxon>
        <taxon>Poaceae</taxon>
        <taxon>BOP clade</taxon>
        <taxon>Oryzoideae</taxon>
        <taxon>Oryzeae</taxon>
        <taxon>Oryzinae</taxon>
        <taxon>Oryza</taxon>
    </lineage>
</organism>
<keyword evidence="3" id="KW-0808">Transferase</keyword>
<dbReference type="STRING" id="4533.J3LGM6"/>
<dbReference type="Gene3D" id="3.40.1280.30">
    <property type="match status" value="1"/>
</dbReference>
<evidence type="ECO:0000313" key="8">
    <source>
        <dbReference type="EnsemblPlants" id="OB02G37930.1"/>
    </source>
</evidence>
<dbReference type="Proteomes" id="UP000006038">
    <property type="component" value="Unassembled WGS sequence"/>
</dbReference>
<feature type="compositionally biased region" description="Acidic residues" evidence="6">
    <location>
        <begin position="200"/>
        <end position="217"/>
    </location>
</feature>
<dbReference type="PROSITE" id="PS51675">
    <property type="entry name" value="SAM_MT_TRM10"/>
    <property type="match status" value="1"/>
</dbReference>
<dbReference type="GO" id="GO:0005634">
    <property type="term" value="C:nucleus"/>
    <property type="evidence" value="ECO:0007669"/>
    <property type="project" value="TreeGrafter"/>
</dbReference>
<dbReference type="GO" id="GO:0000049">
    <property type="term" value="F:tRNA binding"/>
    <property type="evidence" value="ECO:0007669"/>
    <property type="project" value="TreeGrafter"/>
</dbReference>
<accession>J3LGM6</accession>
<dbReference type="EnsemblPlants" id="OB02G37930.1">
    <property type="protein sequence ID" value="OB02G37930.1"/>
    <property type="gene ID" value="OB02G37930"/>
</dbReference>
<evidence type="ECO:0000256" key="5">
    <source>
        <dbReference type="ARBA" id="ARBA00048434"/>
    </source>
</evidence>
<dbReference type="FunFam" id="3.40.1280.30:FF:000018">
    <property type="entry name" value="Os02g0725600 protein"/>
    <property type="match status" value="1"/>
</dbReference>
<dbReference type="InterPro" id="IPR007356">
    <property type="entry name" value="tRNA_m1G_MeTrfase_euk"/>
</dbReference>
<dbReference type="EC" id="2.1.1.221" evidence="1"/>
<reference evidence="8" key="1">
    <citation type="submission" date="2013-04" db="UniProtKB">
        <authorList>
            <consortium name="EnsemblPlants"/>
        </authorList>
    </citation>
    <scope>IDENTIFICATION</scope>
</reference>
<evidence type="ECO:0000256" key="3">
    <source>
        <dbReference type="ARBA" id="ARBA00022679"/>
    </source>
</evidence>
<proteinExistence type="predicted"/>
<dbReference type="eggNOG" id="KOG2967">
    <property type="taxonomic scope" value="Eukaryota"/>
</dbReference>
<keyword evidence="9" id="KW-1185">Reference proteome</keyword>
<evidence type="ECO:0000259" key="7">
    <source>
        <dbReference type="PROSITE" id="PS51675"/>
    </source>
</evidence>
<feature type="compositionally biased region" description="Basic and acidic residues" evidence="6">
    <location>
        <begin position="165"/>
        <end position="174"/>
    </location>
</feature>
<evidence type="ECO:0000256" key="4">
    <source>
        <dbReference type="ARBA" id="ARBA00022691"/>
    </source>
</evidence>
<dbReference type="PANTHER" id="PTHR13563">
    <property type="entry name" value="TRNA (GUANINE-9-) METHYLTRANSFERASE"/>
    <property type="match status" value="1"/>
</dbReference>
<feature type="compositionally biased region" description="Basic and acidic residues" evidence="6">
    <location>
        <begin position="218"/>
        <end position="245"/>
    </location>
</feature>
<dbReference type="GO" id="GO:0002939">
    <property type="term" value="P:tRNA N1-guanine methylation"/>
    <property type="evidence" value="ECO:0007669"/>
    <property type="project" value="TreeGrafter"/>
</dbReference>
<name>J3LGM6_ORYBR</name>
<dbReference type="Gramene" id="OB02G37930.1">
    <property type="protein sequence ID" value="OB02G37930.1"/>
    <property type="gene ID" value="OB02G37930"/>
</dbReference>
<feature type="compositionally biased region" description="Acidic residues" evidence="6">
    <location>
        <begin position="180"/>
        <end position="192"/>
    </location>
</feature>